<dbReference type="AlphaFoldDB" id="A0A4Q4RJQ9"/>
<reference evidence="11" key="1">
    <citation type="journal article" date="2019" name="bioRxiv">
        <title>Genomics, evolutionary history and diagnostics of the Alternaria alternata species group including apple and Asian pear pathotypes.</title>
        <authorList>
            <person name="Armitage A.D."/>
            <person name="Cockerton H.M."/>
            <person name="Sreenivasaprasad S."/>
            <person name="Woodhall J.W."/>
            <person name="Lane C.R."/>
            <person name="Harrison R.J."/>
            <person name="Clarkson J.P."/>
        </authorList>
    </citation>
    <scope>NUCLEOTIDE SEQUENCE [LARGE SCALE GENOMIC DNA]</scope>
    <source>
        <strain evidence="11">RGR 97.0016</strain>
    </source>
</reference>
<dbReference type="Pfam" id="PF03358">
    <property type="entry name" value="FMN_red"/>
    <property type="match status" value="1"/>
</dbReference>
<evidence type="ECO:0000256" key="6">
    <source>
        <dbReference type="ARBA" id="ARBA00022857"/>
    </source>
</evidence>
<evidence type="ECO:0000259" key="9">
    <source>
        <dbReference type="Pfam" id="PF03358"/>
    </source>
</evidence>
<comment type="subunit">
    <text evidence="2">Homotetramer.</text>
</comment>
<keyword evidence="3" id="KW-0285">Flavoprotein</keyword>
<evidence type="ECO:0000256" key="2">
    <source>
        <dbReference type="ARBA" id="ARBA00011881"/>
    </source>
</evidence>
<keyword evidence="7" id="KW-0560">Oxidoreductase</keyword>
<dbReference type="GO" id="GO:0016655">
    <property type="term" value="F:oxidoreductase activity, acting on NAD(P)H, quinone or similar compound as acceptor"/>
    <property type="evidence" value="ECO:0007669"/>
    <property type="project" value="TreeGrafter"/>
</dbReference>
<evidence type="ECO:0000313" key="11">
    <source>
        <dbReference type="Proteomes" id="UP000293823"/>
    </source>
</evidence>
<keyword evidence="5" id="KW-0547">Nucleotide-binding</keyword>
<evidence type="ECO:0000256" key="7">
    <source>
        <dbReference type="ARBA" id="ARBA00023002"/>
    </source>
</evidence>
<feature type="compositionally biased region" description="Polar residues" evidence="8">
    <location>
        <begin position="330"/>
        <end position="340"/>
    </location>
</feature>
<gene>
    <name evidence="10" type="ORF">AA0113_g8094</name>
</gene>
<accession>A0A4Q4RJQ9</accession>
<dbReference type="PANTHER" id="PTHR43590:SF1">
    <property type="entry name" value="ARSENIC RESISTANCE PROTEIN ARSH (AFU_ORTHOLOGUE AFUA_5G15030)"/>
    <property type="match status" value="1"/>
</dbReference>
<dbReference type="FunFam" id="3.40.50.360:FF:000027">
    <property type="entry name" value="Arsenical resistance protein ArsH"/>
    <property type="match status" value="1"/>
</dbReference>
<evidence type="ECO:0000256" key="3">
    <source>
        <dbReference type="ARBA" id="ARBA00022630"/>
    </source>
</evidence>
<proteinExistence type="predicted"/>
<protein>
    <recommendedName>
        <fullName evidence="9">NADPH-dependent FMN reductase-like domain-containing protein</fullName>
    </recommendedName>
</protein>
<name>A0A4Q4RJQ9_9PLEO</name>
<evidence type="ECO:0000256" key="1">
    <source>
        <dbReference type="ARBA" id="ARBA00001917"/>
    </source>
</evidence>
<keyword evidence="6" id="KW-0521">NADP</keyword>
<feature type="domain" description="NADPH-dependent FMN reductase-like" evidence="9">
    <location>
        <begin position="117"/>
        <end position="259"/>
    </location>
</feature>
<dbReference type="EMBL" id="PEJP01000033">
    <property type="protein sequence ID" value="RYO57087.1"/>
    <property type="molecule type" value="Genomic_DNA"/>
</dbReference>
<feature type="compositionally biased region" description="Basic and acidic residues" evidence="8">
    <location>
        <begin position="310"/>
        <end position="321"/>
    </location>
</feature>
<sequence>MSVYRSIACISARSTILFRPQRFITPFIRTMATIPNGDLNNTSAERVRAEIAIDPAYQHLTLAIPPSDDDAEIRKLYRPFILEGDDAEQDWVSQLELSTVLRMVDAQVLQRGDDRLRVVVLYGSMRQRSYSRLLAYEASRVLFRLGCDVRIYDPTGLPVKDDVQHTHPKVQELRDLSKWSDGHVWICPEQHGTLTAVFKNQIDWIPLSTGSVRPTQGRTLAIAQVNGGSQSFNTVNSLRILGRWMRMFVIPNQSSIPMAYKQFTEEDAGSRLMPSGNRDRLVDCMEEFVKYTIVMRPHFDLFGDRYSEREEKRAKQAKEVNKPAPDTQHAALSTSAGPSN</sequence>
<dbReference type="Proteomes" id="UP000293823">
    <property type="component" value="Unassembled WGS sequence"/>
</dbReference>
<dbReference type="InterPro" id="IPR014063">
    <property type="entry name" value="Arsenate-R_ArsH"/>
</dbReference>
<organism evidence="10 11">
    <name type="scientific">Alternaria arborescens</name>
    <dbReference type="NCBI Taxonomy" id="156630"/>
    <lineage>
        <taxon>Eukaryota</taxon>
        <taxon>Fungi</taxon>
        <taxon>Dikarya</taxon>
        <taxon>Ascomycota</taxon>
        <taxon>Pezizomycotina</taxon>
        <taxon>Dothideomycetes</taxon>
        <taxon>Pleosporomycetidae</taxon>
        <taxon>Pleosporales</taxon>
        <taxon>Pleosporineae</taxon>
        <taxon>Pleosporaceae</taxon>
        <taxon>Alternaria</taxon>
        <taxon>Alternaria sect. Alternaria</taxon>
    </lineage>
</organism>
<dbReference type="SUPFAM" id="SSF52218">
    <property type="entry name" value="Flavoproteins"/>
    <property type="match status" value="1"/>
</dbReference>
<evidence type="ECO:0000313" key="10">
    <source>
        <dbReference type="EMBL" id="RYO57087.1"/>
    </source>
</evidence>
<dbReference type="GO" id="GO:0000166">
    <property type="term" value="F:nucleotide binding"/>
    <property type="evidence" value="ECO:0007669"/>
    <property type="project" value="UniProtKB-KW"/>
</dbReference>
<evidence type="ECO:0000256" key="8">
    <source>
        <dbReference type="SAM" id="MobiDB-lite"/>
    </source>
</evidence>
<comment type="caution">
    <text evidence="10">The sequence shown here is derived from an EMBL/GenBank/DDBJ whole genome shotgun (WGS) entry which is preliminary data.</text>
</comment>
<evidence type="ECO:0000256" key="4">
    <source>
        <dbReference type="ARBA" id="ARBA00022643"/>
    </source>
</evidence>
<dbReference type="InterPro" id="IPR005025">
    <property type="entry name" value="FMN_Rdtase-like_dom"/>
</dbReference>
<comment type="cofactor">
    <cofactor evidence="1">
        <name>FMN</name>
        <dbReference type="ChEBI" id="CHEBI:58210"/>
    </cofactor>
</comment>
<dbReference type="PANTHER" id="PTHR43590">
    <property type="entry name" value="ARSENIC RESISTANCE PROTEIN ARSH (AFU_ORTHOLOGUE AFUA_5G15030)"/>
    <property type="match status" value="1"/>
</dbReference>
<feature type="region of interest" description="Disordered" evidence="8">
    <location>
        <begin position="310"/>
        <end position="340"/>
    </location>
</feature>
<dbReference type="NCBIfam" id="TIGR02690">
    <property type="entry name" value="resist_ArsH"/>
    <property type="match status" value="1"/>
</dbReference>
<evidence type="ECO:0000256" key="5">
    <source>
        <dbReference type="ARBA" id="ARBA00022741"/>
    </source>
</evidence>
<dbReference type="OrthoDB" id="8300214at2759"/>
<keyword evidence="4" id="KW-0288">FMN</keyword>
<dbReference type="Gene3D" id="3.40.50.360">
    <property type="match status" value="1"/>
</dbReference>
<dbReference type="InterPro" id="IPR029039">
    <property type="entry name" value="Flavoprotein-like_sf"/>
</dbReference>
<keyword evidence="11" id="KW-1185">Reference proteome</keyword>